<comment type="caution">
    <text evidence="2">The sequence shown here is derived from an EMBL/GenBank/DDBJ whole genome shotgun (WGS) entry which is preliminary data.</text>
</comment>
<accession>A0AAD7JX54</accession>
<evidence type="ECO:0000256" key="1">
    <source>
        <dbReference type="SAM" id="MobiDB-lite"/>
    </source>
</evidence>
<feature type="compositionally biased region" description="Basic and acidic residues" evidence="1">
    <location>
        <begin position="80"/>
        <end position="97"/>
    </location>
</feature>
<organism evidence="2 3">
    <name type="scientific">Mycena maculata</name>
    <dbReference type="NCBI Taxonomy" id="230809"/>
    <lineage>
        <taxon>Eukaryota</taxon>
        <taxon>Fungi</taxon>
        <taxon>Dikarya</taxon>
        <taxon>Basidiomycota</taxon>
        <taxon>Agaricomycotina</taxon>
        <taxon>Agaricomycetes</taxon>
        <taxon>Agaricomycetidae</taxon>
        <taxon>Agaricales</taxon>
        <taxon>Marasmiineae</taxon>
        <taxon>Mycenaceae</taxon>
        <taxon>Mycena</taxon>
    </lineage>
</organism>
<dbReference type="EMBL" id="JARJLG010000017">
    <property type="protein sequence ID" value="KAJ7773646.1"/>
    <property type="molecule type" value="Genomic_DNA"/>
</dbReference>
<gene>
    <name evidence="2" type="ORF">DFH07DRAFT_952693</name>
</gene>
<reference evidence="2" key="1">
    <citation type="submission" date="2023-03" db="EMBL/GenBank/DDBJ databases">
        <title>Massive genome expansion in bonnet fungi (Mycena s.s.) driven by repeated elements and novel gene families across ecological guilds.</title>
        <authorList>
            <consortium name="Lawrence Berkeley National Laboratory"/>
            <person name="Harder C.B."/>
            <person name="Miyauchi S."/>
            <person name="Viragh M."/>
            <person name="Kuo A."/>
            <person name="Thoen E."/>
            <person name="Andreopoulos B."/>
            <person name="Lu D."/>
            <person name="Skrede I."/>
            <person name="Drula E."/>
            <person name="Henrissat B."/>
            <person name="Morin E."/>
            <person name="Kohler A."/>
            <person name="Barry K."/>
            <person name="LaButti K."/>
            <person name="Morin E."/>
            <person name="Salamov A."/>
            <person name="Lipzen A."/>
            <person name="Mereny Z."/>
            <person name="Hegedus B."/>
            <person name="Baldrian P."/>
            <person name="Stursova M."/>
            <person name="Weitz H."/>
            <person name="Taylor A."/>
            <person name="Grigoriev I.V."/>
            <person name="Nagy L.G."/>
            <person name="Martin F."/>
            <person name="Kauserud H."/>
        </authorList>
    </citation>
    <scope>NUCLEOTIDE SEQUENCE</scope>
    <source>
        <strain evidence="2">CBHHK188m</strain>
    </source>
</reference>
<name>A0AAD7JX54_9AGAR</name>
<protein>
    <submittedName>
        <fullName evidence="2">Uncharacterized protein</fullName>
    </submittedName>
</protein>
<sequence>MRKLAVLLGTTPFLSGPPPSRPSSRSTRPHLKAGGRRAHRCEYSSSTSQRPVLLLRINTAPPRPSQRWGPSAARAALLAQRHEKEDDVPAAHARGEHPTAPAPPGDRRIIPKPAPSQEDSWGNLLLKKRQLEDAVSALPAMSETDKDASRYAPRTPPETVTDPFTVSATSQDT</sequence>
<feature type="region of interest" description="Disordered" evidence="1">
    <location>
        <begin position="136"/>
        <end position="173"/>
    </location>
</feature>
<evidence type="ECO:0000313" key="3">
    <source>
        <dbReference type="Proteomes" id="UP001215280"/>
    </source>
</evidence>
<proteinExistence type="predicted"/>
<evidence type="ECO:0000313" key="2">
    <source>
        <dbReference type="EMBL" id="KAJ7773646.1"/>
    </source>
</evidence>
<feature type="compositionally biased region" description="Basic residues" evidence="1">
    <location>
        <begin position="27"/>
        <end position="39"/>
    </location>
</feature>
<feature type="region of interest" description="Disordered" evidence="1">
    <location>
        <begin position="1"/>
        <end position="123"/>
    </location>
</feature>
<feature type="compositionally biased region" description="Polar residues" evidence="1">
    <location>
        <begin position="162"/>
        <end position="173"/>
    </location>
</feature>
<dbReference type="Proteomes" id="UP001215280">
    <property type="component" value="Unassembled WGS sequence"/>
</dbReference>
<keyword evidence="3" id="KW-1185">Reference proteome</keyword>
<dbReference type="AlphaFoldDB" id="A0AAD7JX54"/>